<protein>
    <recommendedName>
        <fullName evidence="3">Mob1/phocein family protein</fullName>
    </recommendedName>
</protein>
<dbReference type="InterPro" id="IPR036703">
    <property type="entry name" value="MOB_kinase_act_sf"/>
</dbReference>
<proteinExistence type="predicted"/>
<dbReference type="InterPro" id="IPR005301">
    <property type="entry name" value="MOB_kinase_act_fam"/>
</dbReference>
<evidence type="ECO:0008006" key="3">
    <source>
        <dbReference type="Google" id="ProtNLM"/>
    </source>
</evidence>
<dbReference type="AlphaFoldDB" id="A0AAV9I9K0"/>
<dbReference type="Proteomes" id="UP001300502">
    <property type="component" value="Unassembled WGS sequence"/>
</dbReference>
<gene>
    <name evidence="1" type="ORF">GAYE_SCF00G1809</name>
</gene>
<dbReference type="PANTHER" id="PTHR22599">
    <property type="entry name" value="MPS ONE BINDER KINASE ACTIVATOR-LIKE MOB"/>
    <property type="match status" value="1"/>
</dbReference>
<name>A0AAV9I9K0_9RHOD</name>
<dbReference type="SMART" id="SM01388">
    <property type="entry name" value="Mob1_phocein"/>
    <property type="match status" value="1"/>
</dbReference>
<comment type="caution">
    <text evidence="1">The sequence shown here is derived from an EMBL/GenBank/DDBJ whole genome shotgun (WGS) entry which is preliminary data.</text>
</comment>
<keyword evidence="2" id="KW-1185">Reference proteome</keyword>
<dbReference type="SUPFAM" id="SSF101152">
    <property type="entry name" value="Mob1/phocein"/>
    <property type="match status" value="1"/>
</dbReference>
<dbReference type="Gene3D" id="1.20.140.30">
    <property type="entry name" value="MOB kinase activator"/>
    <property type="match status" value="1"/>
</dbReference>
<dbReference type="EMBL" id="JANCYU010000020">
    <property type="protein sequence ID" value="KAK4523911.1"/>
    <property type="molecule type" value="Genomic_DNA"/>
</dbReference>
<accession>A0AAV9I9K0</accession>
<organism evidence="1 2">
    <name type="scientific">Galdieria yellowstonensis</name>
    <dbReference type="NCBI Taxonomy" id="3028027"/>
    <lineage>
        <taxon>Eukaryota</taxon>
        <taxon>Rhodophyta</taxon>
        <taxon>Bangiophyceae</taxon>
        <taxon>Galdieriales</taxon>
        <taxon>Galdieriaceae</taxon>
        <taxon>Galdieria</taxon>
    </lineage>
</organism>
<evidence type="ECO:0000313" key="1">
    <source>
        <dbReference type="EMBL" id="KAK4523911.1"/>
    </source>
</evidence>
<evidence type="ECO:0000313" key="2">
    <source>
        <dbReference type="Proteomes" id="UP001300502"/>
    </source>
</evidence>
<sequence length="209" mass="23306">MENAKCCYPGSSLAEFDPLPLSTSFSRTLELQSATQKYKGIELEEYVRKQVSRFVIQLNVLACYLGEVCTYSSCPQMTATKDVLYLCAAHEVAKECCAIDYISHCLDGATSLLTSEDVMSHSSLGKNQEVNLQPFRVIMRRLYRLFAHAYFHHIDTFKRFEQETELFDHFCTFATSFNLISSADMLVPIDFASVKGNSVDSGNGGGGQG</sequence>
<dbReference type="Pfam" id="PF03637">
    <property type="entry name" value="Mob1_phocein"/>
    <property type="match status" value="1"/>
</dbReference>
<reference evidence="1 2" key="1">
    <citation type="submission" date="2022-07" db="EMBL/GenBank/DDBJ databases">
        <title>Genome-wide signatures of adaptation to extreme environments.</title>
        <authorList>
            <person name="Cho C.H."/>
            <person name="Yoon H.S."/>
        </authorList>
    </citation>
    <scope>NUCLEOTIDE SEQUENCE [LARGE SCALE GENOMIC DNA]</scope>
    <source>
        <strain evidence="1 2">108.79 E11</strain>
    </source>
</reference>